<feature type="compositionally biased region" description="Basic and acidic residues" evidence="4">
    <location>
        <begin position="283"/>
        <end position="298"/>
    </location>
</feature>
<dbReference type="Proteomes" id="UP000011761">
    <property type="component" value="Unassembled WGS sequence"/>
</dbReference>
<dbReference type="KEGG" id="bcom:BAUCODRAFT_72865"/>
<dbReference type="STRING" id="717646.M2N9I8"/>
<evidence type="ECO:0000256" key="4">
    <source>
        <dbReference type="SAM" id="MobiDB-lite"/>
    </source>
</evidence>
<dbReference type="OrthoDB" id="429427at2759"/>
<dbReference type="PANTHER" id="PTHR12214:SF0">
    <property type="entry name" value="LD29489P"/>
    <property type="match status" value="1"/>
</dbReference>
<dbReference type="InterPro" id="IPR012890">
    <property type="entry name" value="GCFC2-like"/>
</dbReference>
<dbReference type="GO" id="GO:0003677">
    <property type="term" value="F:DNA binding"/>
    <property type="evidence" value="ECO:0007669"/>
    <property type="project" value="InterPro"/>
</dbReference>
<comment type="subcellular location">
    <subcellularLocation>
        <location evidence="1">Nucleus</location>
    </subcellularLocation>
</comment>
<dbReference type="EMBL" id="KB445557">
    <property type="protein sequence ID" value="EMC95475.1"/>
    <property type="molecule type" value="Genomic_DNA"/>
</dbReference>
<feature type="compositionally biased region" description="Gly residues" evidence="4">
    <location>
        <begin position="465"/>
        <end position="475"/>
    </location>
</feature>
<organism evidence="5 6">
    <name type="scientific">Baudoinia panamericana (strain UAMH 10762)</name>
    <name type="common">Angels' share fungus</name>
    <name type="synonym">Baudoinia compniacensis (strain UAMH 10762)</name>
    <dbReference type="NCBI Taxonomy" id="717646"/>
    <lineage>
        <taxon>Eukaryota</taxon>
        <taxon>Fungi</taxon>
        <taxon>Dikarya</taxon>
        <taxon>Ascomycota</taxon>
        <taxon>Pezizomycotina</taxon>
        <taxon>Dothideomycetes</taxon>
        <taxon>Dothideomycetidae</taxon>
        <taxon>Mycosphaerellales</taxon>
        <taxon>Teratosphaeriaceae</taxon>
        <taxon>Baudoinia</taxon>
    </lineage>
</organism>
<feature type="compositionally biased region" description="Acidic residues" evidence="4">
    <location>
        <begin position="193"/>
        <end position="206"/>
    </location>
</feature>
<dbReference type="HOGENOM" id="CLU_031138_1_0_1"/>
<evidence type="ECO:0000256" key="1">
    <source>
        <dbReference type="ARBA" id="ARBA00004123"/>
    </source>
</evidence>
<evidence type="ECO:0000256" key="2">
    <source>
        <dbReference type="ARBA" id="ARBA00023242"/>
    </source>
</evidence>
<accession>M2N9I8</accession>
<feature type="region of interest" description="Disordered" evidence="4">
    <location>
        <begin position="249"/>
        <end position="303"/>
    </location>
</feature>
<protein>
    <submittedName>
        <fullName evidence="5">Uncharacterized protein</fullName>
    </submittedName>
</protein>
<reference evidence="5" key="1">
    <citation type="journal article" date="2012" name="PLoS Pathog.">
        <title>Diverse lifestyles and strategies of plant pathogenesis encoded in the genomes of eighteen Dothideomycetes fungi.</title>
        <authorList>
            <person name="Ohm R.A."/>
            <person name="Feau N."/>
            <person name="Henrissat B."/>
            <person name="Schoch C.L."/>
            <person name="Horwitz B.A."/>
            <person name="Barry K.W."/>
            <person name="Condon B.J."/>
            <person name="Copeland A.C."/>
            <person name="Dhillon B."/>
            <person name="Glaser F."/>
            <person name="Hesse C.N."/>
            <person name="Kosti I."/>
            <person name="LaButti K."/>
            <person name="Lindquist E.A."/>
            <person name="Lucas S."/>
            <person name="Salamov A.A."/>
            <person name="Bradshaw R.E."/>
            <person name="Ciuffetti L."/>
            <person name="Hamelin R.C."/>
            <person name="Kema G.H.J."/>
            <person name="Lawrence C."/>
            <person name="Scott J.A."/>
            <person name="Spatafora J.W."/>
            <person name="Turgeon B.G."/>
            <person name="de Wit P.J.G.M."/>
            <person name="Zhong S."/>
            <person name="Goodwin S.B."/>
            <person name="Grigoriev I.V."/>
        </authorList>
    </citation>
    <scope>NUCLEOTIDE SEQUENCE [LARGE SCALE GENOMIC DNA]</scope>
    <source>
        <strain evidence="5">UAMH 10762</strain>
    </source>
</reference>
<dbReference type="OMA" id="PTEYSKD"/>
<dbReference type="GeneID" id="19116774"/>
<dbReference type="PANTHER" id="PTHR12214">
    <property type="entry name" value="GC-RICH SEQUENCE DNA-BINDING FACTOR"/>
    <property type="match status" value="1"/>
</dbReference>
<feature type="region of interest" description="Disordered" evidence="4">
    <location>
        <begin position="1"/>
        <end position="133"/>
    </location>
</feature>
<dbReference type="GO" id="GO:0071008">
    <property type="term" value="C:U2-type post-mRNA release spliceosomal complex"/>
    <property type="evidence" value="ECO:0007669"/>
    <property type="project" value="InterPro"/>
</dbReference>
<dbReference type="GO" id="GO:0000390">
    <property type="term" value="P:spliceosomal complex disassembly"/>
    <property type="evidence" value="ECO:0007669"/>
    <property type="project" value="InterPro"/>
</dbReference>
<dbReference type="Pfam" id="PF15458">
    <property type="entry name" value="NTR2"/>
    <property type="match status" value="1"/>
</dbReference>
<dbReference type="eggNOG" id="ENOG502S5MV">
    <property type="taxonomic scope" value="Eukaryota"/>
</dbReference>
<gene>
    <name evidence="5" type="ORF">BAUCODRAFT_72865</name>
</gene>
<feature type="compositionally biased region" description="Basic residues" evidence="4">
    <location>
        <begin position="1"/>
        <end position="12"/>
    </location>
</feature>
<feature type="region of interest" description="Disordered" evidence="4">
    <location>
        <begin position="418"/>
        <end position="487"/>
    </location>
</feature>
<evidence type="ECO:0000256" key="3">
    <source>
        <dbReference type="SAM" id="Coils"/>
    </source>
</evidence>
<feature type="compositionally biased region" description="Basic and acidic residues" evidence="4">
    <location>
        <begin position="175"/>
        <end position="185"/>
    </location>
</feature>
<feature type="compositionally biased region" description="Basic and acidic residues" evidence="4">
    <location>
        <begin position="249"/>
        <end position="269"/>
    </location>
</feature>
<evidence type="ECO:0000313" key="6">
    <source>
        <dbReference type="Proteomes" id="UP000011761"/>
    </source>
</evidence>
<keyword evidence="3" id="KW-0175">Coiled coil</keyword>
<dbReference type="AlphaFoldDB" id="M2N9I8"/>
<feature type="region of interest" description="Disordered" evidence="4">
    <location>
        <begin position="175"/>
        <end position="211"/>
    </location>
</feature>
<evidence type="ECO:0000313" key="5">
    <source>
        <dbReference type="EMBL" id="EMC95475.1"/>
    </source>
</evidence>
<feature type="coiled-coil region" evidence="3">
    <location>
        <begin position="349"/>
        <end position="386"/>
    </location>
</feature>
<proteinExistence type="predicted"/>
<feature type="compositionally biased region" description="Acidic residues" evidence="4">
    <location>
        <begin position="425"/>
        <end position="437"/>
    </location>
</feature>
<keyword evidence="6" id="KW-1185">Reference proteome</keyword>
<keyword evidence="2" id="KW-0539">Nucleus</keyword>
<name>M2N9I8_BAUPA</name>
<dbReference type="InterPro" id="IPR028211">
    <property type="entry name" value="Ntr2"/>
</dbReference>
<sequence length="487" mass="53605">MKKSFGTKRVPRKVGQAESDALAEEAGVTAEETSLKRPVVKPRKSANLRTSFKPSAASDDDGDGETPASIVRPKRSNVSRLAIQRNASQRLYDLPPRPFSDADDDRPSYSAESLQALKESTPATPQDFGDSDAAVQDVAQSTQALDLTSKFGSSLARYQQPSAIPSTAEIEEKKARRARLAKEQQAEEYISLDPDDPGLDDEDLDDNVERDMNGRLVLKEKDKYNRAESRLVRDDEDIMENFDDFTEDGKMQLGRKAEKEAEKRRREEMAAQIAAAEGDGSDAEDKSDSDTSEKERNAAFEAAQTRHGTYGTANVVSTDPYEHLRPKTPPVITPLPTLDGVIARLRKQVAEMQSRRLRRLQEMEALQREKVRLGEEEVRIQKALRETAEKFRLLRAEKGIKQVGAVGVEAPAGLLEAPVLGGEGQADEDEEQDGQADDAERNNDVDVDEELPDGPGLTRADDGWVGMGPTAGLGSGMAQRPAEEDDW</sequence>
<dbReference type="RefSeq" id="XP_007677600.1">
    <property type="nucleotide sequence ID" value="XM_007679410.1"/>
</dbReference>